<dbReference type="InterPro" id="IPR009311">
    <property type="entry name" value="IFI6/IFI27-like"/>
</dbReference>
<keyword evidence="3" id="KW-0812">Transmembrane</keyword>
<keyword evidence="5" id="KW-0472">Membrane</keyword>
<proteinExistence type="inferred from homology"/>
<evidence type="ECO:0000256" key="5">
    <source>
        <dbReference type="ARBA" id="ARBA00023136"/>
    </source>
</evidence>
<dbReference type="PANTHER" id="PTHR16932:SF18">
    <property type="entry name" value="INTERFERON, ALPHA-INDUCIBLE PROTEIN 27-LIKE 2"/>
    <property type="match status" value="1"/>
</dbReference>
<reference evidence="7" key="4">
    <citation type="submission" date="2024-02" db="EMBL/GenBank/DDBJ databases">
        <title>Comparative genomics of Cryptococcus and Kwoniella reveals pathogenesis evolution and contrasting modes of karyotype evolution via chromosome fusion or intercentromeric recombination.</title>
        <authorList>
            <person name="Coelho M.A."/>
            <person name="David-Palma M."/>
            <person name="Shea T."/>
            <person name="Bowers K."/>
            <person name="McGinley-Smith S."/>
            <person name="Mohammad A.W."/>
            <person name="Gnirke A."/>
            <person name="Yurkov A.M."/>
            <person name="Nowrousian M."/>
            <person name="Sun S."/>
            <person name="Cuomo C.A."/>
            <person name="Heitman J."/>
        </authorList>
    </citation>
    <scope>NUCLEOTIDE SEQUENCE</scope>
    <source>
        <strain evidence="7">CBS 10737</strain>
    </source>
</reference>
<evidence type="ECO:0000313" key="7">
    <source>
        <dbReference type="EMBL" id="WWC73178.1"/>
    </source>
</evidence>
<keyword evidence="4" id="KW-1133">Transmembrane helix</keyword>
<dbReference type="PANTHER" id="PTHR16932">
    <property type="entry name" value="INTERFERON ALPHA-INDUCIBLE PROTEIN 27"/>
    <property type="match status" value="1"/>
</dbReference>
<dbReference type="RefSeq" id="XP_019009752.1">
    <property type="nucleotide sequence ID" value="XM_019157034.1"/>
</dbReference>
<dbReference type="Proteomes" id="UP000094020">
    <property type="component" value="Chromosome 10"/>
</dbReference>
<dbReference type="KEGG" id="kpin:30173681"/>
<dbReference type="GO" id="GO:0016020">
    <property type="term" value="C:membrane"/>
    <property type="evidence" value="ECO:0007669"/>
    <property type="project" value="UniProtKB-SubCell"/>
</dbReference>
<evidence type="ECO:0000256" key="4">
    <source>
        <dbReference type="ARBA" id="ARBA00022989"/>
    </source>
</evidence>
<protein>
    <submittedName>
        <fullName evidence="6">Uncharacterized protein</fullName>
    </submittedName>
</protein>
<reference evidence="6" key="1">
    <citation type="submission" date="2013-07" db="EMBL/GenBank/DDBJ databases">
        <title>The Genome Sequence of Cryptococcus pinus CBS10737.</title>
        <authorList>
            <consortium name="The Broad Institute Genome Sequencing Platform"/>
            <person name="Cuomo C."/>
            <person name="Litvintseva A."/>
            <person name="Chen Y."/>
            <person name="Heitman J."/>
            <person name="Sun S."/>
            <person name="Springer D."/>
            <person name="Dromer F."/>
            <person name="Young S.K."/>
            <person name="Zeng Q."/>
            <person name="Gargeya S."/>
            <person name="Fitzgerald M."/>
            <person name="Abouelleil A."/>
            <person name="Alvarado L."/>
            <person name="Berlin A.M."/>
            <person name="Chapman S.B."/>
            <person name="Dewar J."/>
            <person name="Goldberg J."/>
            <person name="Griggs A."/>
            <person name="Gujja S."/>
            <person name="Hansen M."/>
            <person name="Howarth C."/>
            <person name="Imamovic A."/>
            <person name="Larimer J."/>
            <person name="McCowan C."/>
            <person name="Murphy C."/>
            <person name="Pearson M."/>
            <person name="Priest M."/>
            <person name="Roberts A."/>
            <person name="Saif S."/>
            <person name="Shea T."/>
            <person name="Sykes S."/>
            <person name="Wortman J."/>
            <person name="Nusbaum C."/>
            <person name="Birren B."/>
        </authorList>
    </citation>
    <scope>NUCLEOTIDE SEQUENCE [LARGE SCALE GENOMIC DNA]</scope>
    <source>
        <strain evidence="6">CBS 10737</strain>
    </source>
</reference>
<dbReference type="EMBL" id="KI894013">
    <property type="protein sequence ID" value="OCF48533.1"/>
    <property type="molecule type" value="Genomic_DNA"/>
</dbReference>
<evidence type="ECO:0000256" key="1">
    <source>
        <dbReference type="ARBA" id="ARBA00004141"/>
    </source>
</evidence>
<dbReference type="EMBL" id="CP144528">
    <property type="protein sequence ID" value="WWC73178.1"/>
    <property type="molecule type" value="Genomic_DNA"/>
</dbReference>
<organism evidence="6">
    <name type="scientific">Kwoniella pini CBS 10737</name>
    <dbReference type="NCBI Taxonomy" id="1296096"/>
    <lineage>
        <taxon>Eukaryota</taxon>
        <taxon>Fungi</taxon>
        <taxon>Dikarya</taxon>
        <taxon>Basidiomycota</taxon>
        <taxon>Agaricomycotina</taxon>
        <taxon>Tremellomycetes</taxon>
        <taxon>Tremellales</taxon>
        <taxon>Cryptococcaceae</taxon>
        <taxon>Kwoniella</taxon>
    </lineage>
</organism>
<gene>
    <name evidence="6" type="ORF">I206_05312</name>
    <name evidence="7" type="ORF">I206_107144</name>
</gene>
<sequence>MSKPIISKSFKEMKDTAEAVTNSSLRSTVLATQDLTNKVTSINWKETAHQAKGYIHQGGQAAMEYAKEHPYQTAGIVGTTVVVACPTLVVGPVLSAVGMTSNGVSAGSIAAGIQSTIGNVQTGSLYATLQSAAAGGGGLGIVNVMTQAGAAASNAAMCGVGYWKDRGRGAKL</sequence>
<name>A0A1B9HZ19_9TREE</name>
<evidence type="ECO:0000256" key="2">
    <source>
        <dbReference type="ARBA" id="ARBA00007262"/>
    </source>
</evidence>
<comment type="similarity">
    <text evidence="2">Belongs to the IFI6/IFI27 family.</text>
</comment>
<evidence type="ECO:0000256" key="3">
    <source>
        <dbReference type="ARBA" id="ARBA00022692"/>
    </source>
</evidence>
<dbReference type="AlphaFoldDB" id="A0A1B9HZ19"/>
<dbReference type="STRING" id="1296096.A0A1B9HZ19"/>
<dbReference type="Pfam" id="PF06140">
    <property type="entry name" value="Ifi-6-16"/>
    <property type="match status" value="1"/>
</dbReference>
<comment type="subcellular location">
    <subcellularLocation>
        <location evidence="1">Membrane</location>
        <topology evidence="1">Multi-pass membrane protein</topology>
    </subcellularLocation>
</comment>
<dbReference type="GeneID" id="30173681"/>
<keyword evidence="8" id="KW-1185">Reference proteome</keyword>
<dbReference type="OrthoDB" id="440424at2759"/>
<reference evidence="7" key="2">
    <citation type="submission" date="2013-07" db="EMBL/GenBank/DDBJ databases">
        <authorList>
            <consortium name="The Broad Institute Genome Sequencing Platform"/>
            <person name="Cuomo C."/>
            <person name="Litvintseva A."/>
            <person name="Chen Y."/>
            <person name="Heitman J."/>
            <person name="Sun S."/>
            <person name="Springer D."/>
            <person name="Dromer F."/>
            <person name="Young S.K."/>
            <person name="Zeng Q."/>
            <person name="Gargeya S."/>
            <person name="Fitzgerald M."/>
            <person name="Abouelleil A."/>
            <person name="Alvarado L."/>
            <person name="Berlin A.M."/>
            <person name="Chapman S.B."/>
            <person name="Dewar J."/>
            <person name="Goldberg J."/>
            <person name="Griggs A."/>
            <person name="Gujja S."/>
            <person name="Hansen M."/>
            <person name="Howarth C."/>
            <person name="Imamovic A."/>
            <person name="Larimer J."/>
            <person name="McCowan C."/>
            <person name="Murphy C."/>
            <person name="Pearson M."/>
            <person name="Priest M."/>
            <person name="Roberts A."/>
            <person name="Saif S."/>
            <person name="Shea T."/>
            <person name="Sykes S."/>
            <person name="Wortman J."/>
            <person name="Nusbaum C."/>
            <person name="Birren B."/>
        </authorList>
    </citation>
    <scope>NUCLEOTIDE SEQUENCE</scope>
    <source>
        <strain evidence="7">CBS 10737</strain>
    </source>
</reference>
<reference evidence="6" key="3">
    <citation type="submission" date="2016-07" db="EMBL/GenBank/DDBJ databases">
        <title>Evolution of pathogenesis and genome organization in the Tremellales.</title>
        <authorList>
            <person name="Cuomo C."/>
            <person name="Litvintseva A."/>
            <person name="Heitman J."/>
            <person name="Chen Y."/>
            <person name="Sun S."/>
            <person name="Springer D."/>
            <person name="Dromer F."/>
            <person name="Young S."/>
            <person name="Zeng Q."/>
            <person name="Chapman S."/>
            <person name="Gujja S."/>
            <person name="Saif S."/>
            <person name="Birren B."/>
        </authorList>
    </citation>
    <scope>NUCLEOTIDE SEQUENCE</scope>
    <source>
        <strain evidence="6">CBS 10737</strain>
    </source>
</reference>
<evidence type="ECO:0000313" key="6">
    <source>
        <dbReference type="EMBL" id="OCF48533.1"/>
    </source>
</evidence>
<dbReference type="InterPro" id="IPR038213">
    <property type="entry name" value="IFI6/IFI27-like_sf"/>
</dbReference>
<dbReference type="Gene3D" id="6.10.110.10">
    <property type="match status" value="1"/>
</dbReference>
<accession>A0A1B9HZ19</accession>
<evidence type="ECO:0000313" key="8">
    <source>
        <dbReference type="Proteomes" id="UP000094020"/>
    </source>
</evidence>